<sequence length="153" mass="16220">MSTPVFVDIEISTQADGALSSRVPIPLPEDPYKAIRQANLVEADIESEPFEDLIETETPESTYTIASPTSLPDSTPPTCHVGESEDSDTSGVRSMPSDSTAPLSPDHQLTHASPTLVPTIRRNARMAMRVSPAVSPGLSAGIEEVAAMSDLAF</sequence>
<name>A0A699US30_TANCI</name>
<comment type="caution">
    <text evidence="2">The sequence shown here is derived from an EMBL/GenBank/DDBJ whole genome shotgun (WGS) entry which is preliminary data.</text>
</comment>
<evidence type="ECO:0000256" key="1">
    <source>
        <dbReference type="SAM" id="MobiDB-lite"/>
    </source>
</evidence>
<feature type="compositionally biased region" description="Low complexity" evidence="1">
    <location>
        <begin position="67"/>
        <end position="78"/>
    </location>
</feature>
<organism evidence="2">
    <name type="scientific">Tanacetum cinerariifolium</name>
    <name type="common">Dalmatian daisy</name>
    <name type="synonym">Chrysanthemum cinerariifolium</name>
    <dbReference type="NCBI Taxonomy" id="118510"/>
    <lineage>
        <taxon>Eukaryota</taxon>
        <taxon>Viridiplantae</taxon>
        <taxon>Streptophyta</taxon>
        <taxon>Embryophyta</taxon>
        <taxon>Tracheophyta</taxon>
        <taxon>Spermatophyta</taxon>
        <taxon>Magnoliopsida</taxon>
        <taxon>eudicotyledons</taxon>
        <taxon>Gunneridae</taxon>
        <taxon>Pentapetalae</taxon>
        <taxon>asterids</taxon>
        <taxon>campanulids</taxon>
        <taxon>Asterales</taxon>
        <taxon>Asteraceae</taxon>
        <taxon>Asteroideae</taxon>
        <taxon>Anthemideae</taxon>
        <taxon>Anthemidinae</taxon>
        <taxon>Tanacetum</taxon>
    </lineage>
</organism>
<evidence type="ECO:0000313" key="2">
    <source>
        <dbReference type="EMBL" id="GFD26152.1"/>
    </source>
</evidence>
<reference evidence="2" key="1">
    <citation type="journal article" date="2019" name="Sci. Rep.">
        <title>Draft genome of Tanacetum cinerariifolium, the natural source of mosquito coil.</title>
        <authorList>
            <person name="Yamashiro T."/>
            <person name="Shiraishi A."/>
            <person name="Satake H."/>
            <person name="Nakayama K."/>
        </authorList>
    </citation>
    <scope>NUCLEOTIDE SEQUENCE</scope>
</reference>
<dbReference type="EMBL" id="BKCJ011366387">
    <property type="protein sequence ID" value="GFD26152.1"/>
    <property type="molecule type" value="Genomic_DNA"/>
</dbReference>
<gene>
    <name evidence="2" type="ORF">Tci_898121</name>
</gene>
<proteinExistence type="predicted"/>
<feature type="non-terminal residue" evidence="2">
    <location>
        <position position="153"/>
    </location>
</feature>
<feature type="region of interest" description="Disordered" evidence="1">
    <location>
        <begin position="57"/>
        <end position="111"/>
    </location>
</feature>
<accession>A0A699US30</accession>
<dbReference type="AlphaFoldDB" id="A0A699US30"/>
<feature type="compositionally biased region" description="Polar residues" evidence="1">
    <location>
        <begin position="89"/>
        <end position="102"/>
    </location>
</feature>
<protein>
    <submittedName>
        <fullName evidence="2">Uncharacterized protein</fullName>
    </submittedName>
</protein>